<evidence type="ECO:0000259" key="1">
    <source>
        <dbReference type="Pfam" id="PF09347"/>
    </source>
</evidence>
<organism evidence="2 3">
    <name type="scientific">Oleiphilus messinensis</name>
    <dbReference type="NCBI Taxonomy" id="141451"/>
    <lineage>
        <taxon>Bacteria</taxon>
        <taxon>Pseudomonadati</taxon>
        <taxon>Pseudomonadota</taxon>
        <taxon>Gammaproteobacteria</taxon>
        <taxon>Oceanospirillales</taxon>
        <taxon>Oleiphilaceae</taxon>
        <taxon>Oleiphilus</taxon>
    </lineage>
</organism>
<dbReference type="RefSeq" id="WP_087463237.1">
    <property type="nucleotide sequence ID" value="NZ_CP021425.1"/>
</dbReference>
<dbReference type="AlphaFoldDB" id="A0A1Y0IGF6"/>
<gene>
    <name evidence="2" type="ORF">OLMES_4468</name>
</gene>
<dbReference type="Pfam" id="PF09347">
    <property type="entry name" value="DUF1989"/>
    <property type="match status" value="1"/>
</dbReference>
<protein>
    <submittedName>
        <fullName evidence="2">5'-3' exonuclease</fullName>
    </submittedName>
</protein>
<keyword evidence="2" id="KW-0269">Exonuclease</keyword>
<dbReference type="EMBL" id="CP021425">
    <property type="protein sequence ID" value="ARU58464.1"/>
    <property type="molecule type" value="Genomic_DNA"/>
</dbReference>
<feature type="domain" description="DUF1989" evidence="1">
    <location>
        <begin position="18"/>
        <end position="188"/>
    </location>
</feature>
<dbReference type="OrthoDB" id="5298498at2"/>
<evidence type="ECO:0000313" key="3">
    <source>
        <dbReference type="Proteomes" id="UP000196027"/>
    </source>
</evidence>
<dbReference type="GO" id="GO:0004527">
    <property type="term" value="F:exonuclease activity"/>
    <property type="evidence" value="ECO:0007669"/>
    <property type="project" value="UniProtKB-KW"/>
</dbReference>
<dbReference type="NCBIfam" id="TIGR03425">
    <property type="entry name" value="urea_degr_2"/>
    <property type="match status" value="1"/>
</dbReference>
<sequence>MTLDVINPNAAECRYQTTLNSGQHWSLLVRRDIQMTLTDLSGGSNVGMLLYNPTQLSEKYNAPDTLKCQHTFKLTRGHCLYSDMGRIFCSIIEDTFGWHDTVCGNSHSSHIQARWGARNYQQDRNDWHQNGYDSFLVELAKYNLTRRDMAANLNWFSEVGASDDGQLALKRHSKKDDRVTLRFEMDTLVVLHTCPHPLSEAGHYPRTSVQLELMQSQPMAADDPCLNYCQENQRGFENNSLYHFGLQTLYRSMP</sequence>
<reference evidence="2 3" key="1">
    <citation type="submission" date="2017-05" db="EMBL/GenBank/DDBJ databases">
        <title>Genomic insights into alkan degradation activity of Oleiphilus messinensis.</title>
        <authorList>
            <person name="Kozyavkin S.A."/>
            <person name="Slesarev A.I."/>
            <person name="Golyshin P.N."/>
            <person name="Korzhenkov A."/>
            <person name="Golyshina O.N."/>
            <person name="Toshchakov S.V."/>
        </authorList>
    </citation>
    <scope>NUCLEOTIDE SEQUENCE [LARGE SCALE GENOMIC DNA]</scope>
    <source>
        <strain evidence="2 3">ME102</strain>
    </source>
</reference>
<evidence type="ECO:0000313" key="2">
    <source>
        <dbReference type="EMBL" id="ARU58464.1"/>
    </source>
</evidence>
<dbReference type="InterPro" id="IPR017792">
    <property type="entry name" value="UAAP1"/>
</dbReference>
<dbReference type="PANTHER" id="PTHR31527">
    <property type="entry name" value="RE64534P"/>
    <property type="match status" value="1"/>
</dbReference>
<accession>A0A1Y0IGF6</accession>
<proteinExistence type="predicted"/>
<keyword evidence="2" id="KW-0540">Nuclease</keyword>
<keyword evidence="3" id="KW-1185">Reference proteome</keyword>
<name>A0A1Y0IGF6_9GAMM</name>
<dbReference type="InterPro" id="IPR018959">
    <property type="entry name" value="DUF1989"/>
</dbReference>
<dbReference type="KEGG" id="ome:OLMES_4468"/>
<dbReference type="Proteomes" id="UP000196027">
    <property type="component" value="Chromosome"/>
</dbReference>
<dbReference type="PANTHER" id="PTHR31527:SF0">
    <property type="entry name" value="RE64534P"/>
    <property type="match status" value="1"/>
</dbReference>
<keyword evidence="2" id="KW-0378">Hydrolase</keyword>